<evidence type="ECO:0000256" key="1">
    <source>
        <dbReference type="ARBA" id="ARBA00004496"/>
    </source>
</evidence>
<proteinExistence type="inferred from homology"/>
<dbReference type="CDD" id="cd00140">
    <property type="entry name" value="beta_clamp"/>
    <property type="match status" value="1"/>
</dbReference>
<dbReference type="Proteomes" id="UP001216390">
    <property type="component" value="Chromosome"/>
</dbReference>
<feature type="domain" description="DNA polymerase III beta sliding clamp N-terminal" evidence="10">
    <location>
        <begin position="1"/>
        <end position="118"/>
    </location>
</feature>
<comment type="subcellular location">
    <subcellularLocation>
        <location evidence="1 9">Cytoplasm</location>
    </subcellularLocation>
</comment>
<dbReference type="Gene3D" id="3.70.10.10">
    <property type="match status" value="1"/>
</dbReference>
<reference evidence="13" key="1">
    <citation type="submission" date="2023-01" db="EMBL/GenBank/DDBJ databases">
        <title>The diversity of Class Acidimicrobiia in South China Sea sediment environments and the proposal of Iamia marina sp. nov., a novel species of the genus Iamia.</title>
        <authorList>
            <person name="He Y."/>
            <person name="Tian X."/>
        </authorList>
    </citation>
    <scope>NUCLEOTIDE SEQUENCE</scope>
    <source>
        <strain evidence="13">DSM 19957</strain>
    </source>
</reference>
<dbReference type="GO" id="GO:0005737">
    <property type="term" value="C:cytoplasm"/>
    <property type="evidence" value="ECO:0007669"/>
    <property type="project" value="UniProtKB-SubCell"/>
</dbReference>
<dbReference type="RefSeq" id="WP_272736630.1">
    <property type="nucleotide sequence ID" value="NZ_CP116942.1"/>
</dbReference>
<dbReference type="GO" id="GO:0009360">
    <property type="term" value="C:DNA polymerase III complex"/>
    <property type="evidence" value="ECO:0007669"/>
    <property type="project" value="InterPro"/>
</dbReference>
<evidence type="ECO:0000259" key="11">
    <source>
        <dbReference type="Pfam" id="PF02767"/>
    </source>
</evidence>
<dbReference type="GO" id="GO:0008408">
    <property type="term" value="F:3'-5' exonuclease activity"/>
    <property type="evidence" value="ECO:0007669"/>
    <property type="project" value="InterPro"/>
</dbReference>
<dbReference type="Pfam" id="PF02768">
    <property type="entry name" value="DNA_pol3_beta_3"/>
    <property type="match status" value="1"/>
</dbReference>
<dbReference type="SMART" id="SM00480">
    <property type="entry name" value="POL3Bc"/>
    <property type="match status" value="1"/>
</dbReference>
<keyword evidence="8" id="KW-0238">DNA-binding</keyword>
<dbReference type="Pfam" id="PF02767">
    <property type="entry name" value="DNA_pol3_beta_2"/>
    <property type="match status" value="1"/>
</dbReference>
<name>A0AAE9Y9J2_9ACTN</name>
<keyword evidence="7 9" id="KW-0239">DNA-directed DNA polymerase</keyword>
<keyword evidence="14" id="KW-1185">Reference proteome</keyword>
<sequence>MKFRCERDELVEALGTAGRAVANRGGALPVLSGVRLELEGDALRLTGSDLDLTISVAAEVAGEGDGVAVMPAKIASDVVRSLDPGRVEIAVDGDEAQITSGRFSSSIRLLPADEFPRLATPADDAVTLDASDLASALSQVVPAASSDDARPILTGVLMAAEGGGLRLVATDSYRLAVRDLEGKAVLEEGQSVLVPSRALRELVRALGDGEVTLRLGEREATFEVGRTRVTTRLIEGEFPNYRGLIPSSYPNRMAVSREALGDAVRRVRLMAREATPVRLTMSSGGLELDAVTQDVGQASEAVDATFEGAELTVGFNPEYLLDGIDVAPGDEVTLETTDANKPAVLRAAGRDDFLYLLMPVRI</sequence>
<dbReference type="GO" id="GO:0003677">
    <property type="term" value="F:DNA binding"/>
    <property type="evidence" value="ECO:0007669"/>
    <property type="project" value="UniProtKB-UniRule"/>
</dbReference>
<evidence type="ECO:0000259" key="10">
    <source>
        <dbReference type="Pfam" id="PF00712"/>
    </source>
</evidence>
<feature type="domain" description="DNA polymerase III beta sliding clamp central" evidence="11">
    <location>
        <begin position="128"/>
        <end position="240"/>
    </location>
</feature>
<dbReference type="KEGG" id="ima:PO878_00010"/>
<evidence type="ECO:0000256" key="8">
    <source>
        <dbReference type="ARBA" id="ARBA00023125"/>
    </source>
</evidence>
<dbReference type="InterPro" id="IPR046938">
    <property type="entry name" value="DNA_clamp_sf"/>
</dbReference>
<dbReference type="AlphaFoldDB" id="A0AAE9Y9J2"/>
<comment type="similarity">
    <text evidence="2 9">Belongs to the beta sliding clamp family.</text>
</comment>
<dbReference type="GO" id="GO:0006271">
    <property type="term" value="P:DNA strand elongation involved in DNA replication"/>
    <property type="evidence" value="ECO:0007669"/>
    <property type="project" value="TreeGrafter"/>
</dbReference>
<evidence type="ECO:0000256" key="7">
    <source>
        <dbReference type="ARBA" id="ARBA00022932"/>
    </source>
</evidence>
<dbReference type="EMBL" id="CP116942">
    <property type="protein sequence ID" value="WCO67108.1"/>
    <property type="molecule type" value="Genomic_DNA"/>
</dbReference>
<dbReference type="InterPro" id="IPR022634">
    <property type="entry name" value="DNA_polIII_beta_N"/>
</dbReference>
<keyword evidence="5 9" id="KW-0548">Nucleotidyltransferase</keyword>
<evidence type="ECO:0000313" key="13">
    <source>
        <dbReference type="EMBL" id="WCO67108.1"/>
    </source>
</evidence>
<dbReference type="NCBIfam" id="TIGR00663">
    <property type="entry name" value="dnan"/>
    <property type="match status" value="1"/>
</dbReference>
<evidence type="ECO:0000256" key="5">
    <source>
        <dbReference type="ARBA" id="ARBA00022695"/>
    </source>
</evidence>
<dbReference type="Pfam" id="PF00712">
    <property type="entry name" value="DNA_pol3_beta"/>
    <property type="match status" value="1"/>
</dbReference>
<evidence type="ECO:0000313" key="14">
    <source>
        <dbReference type="Proteomes" id="UP001216390"/>
    </source>
</evidence>
<dbReference type="InterPro" id="IPR001001">
    <property type="entry name" value="DNA_polIII_beta"/>
</dbReference>
<dbReference type="InterPro" id="IPR022635">
    <property type="entry name" value="DNA_polIII_beta_C"/>
</dbReference>
<dbReference type="SUPFAM" id="SSF55979">
    <property type="entry name" value="DNA clamp"/>
    <property type="match status" value="3"/>
</dbReference>
<dbReference type="GO" id="GO:0003887">
    <property type="term" value="F:DNA-directed DNA polymerase activity"/>
    <property type="evidence" value="ECO:0007669"/>
    <property type="project" value="UniProtKB-UniRule"/>
</dbReference>
<gene>
    <name evidence="13" type="primary">dnaN</name>
    <name evidence="13" type="ORF">PO878_00010</name>
</gene>
<evidence type="ECO:0000256" key="3">
    <source>
        <dbReference type="ARBA" id="ARBA00022490"/>
    </source>
</evidence>
<protein>
    <recommendedName>
        <fullName evidence="9">Beta sliding clamp</fullName>
    </recommendedName>
</protein>
<organism evidence="13 14">
    <name type="scientific">Iamia majanohamensis</name>
    <dbReference type="NCBI Taxonomy" id="467976"/>
    <lineage>
        <taxon>Bacteria</taxon>
        <taxon>Bacillati</taxon>
        <taxon>Actinomycetota</taxon>
        <taxon>Acidimicrobiia</taxon>
        <taxon>Acidimicrobiales</taxon>
        <taxon>Iamiaceae</taxon>
        <taxon>Iamia</taxon>
    </lineage>
</organism>
<evidence type="ECO:0000256" key="9">
    <source>
        <dbReference type="PIRNR" id="PIRNR000804"/>
    </source>
</evidence>
<dbReference type="PANTHER" id="PTHR30478">
    <property type="entry name" value="DNA POLYMERASE III SUBUNIT BETA"/>
    <property type="match status" value="1"/>
</dbReference>
<dbReference type="PIRSF" id="PIRSF000804">
    <property type="entry name" value="DNA_pol_III_b"/>
    <property type="match status" value="1"/>
</dbReference>
<evidence type="ECO:0000256" key="2">
    <source>
        <dbReference type="ARBA" id="ARBA00010752"/>
    </source>
</evidence>
<evidence type="ECO:0000256" key="6">
    <source>
        <dbReference type="ARBA" id="ARBA00022705"/>
    </source>
</evidence>
<comment type="function">
    <text evidence="9">Confers DNA tethering and processivity to DNA polymerases and other proteins. Acts as a clamp, forming a ring around DNA (a reaction catalyzed by the clamp-loading complex) which diffuses in an ATP-independent manner freely and bidirectionally along dsDNA. Initially characterized for its ability to contact the catalytic subunit of DNA polymerase III (Pol III), a complex, multichain enzyme responsible for most of the replicative synthesis in bacteria; Pol III exhibits 3'-5' exonuclease proofreading activity. The beta chain is required for initiation of replication as well as for processivity of DNA replication.</text>
</comment>
<accession>A0AAE9Y9J2</accession>
<feature type="domain" description="DNA polymerase III beta sliding clamp C-terminal" evidence="12">
    <location>
        <begin position="244"/>
        <end position="361"/>
    </location>
</feature>
<dbReference type="PANTHER" id="PTHR30478:SF0">
    <property type="entry name" value="BETA SLIDING CLAMP"/>
    <property type="match status" value="1"/>
</dbReference>
<keyword evidence="4 9" id="KW-0808">Transferase</keyword>
<keyword evidence="3 9" id="KW-0963">Cytoplasm</keyword>
<dbReference type="Gene3D" id="3.10.150.10">
    <property type="entry name" value="DNA Polymerase III, subunit A, domain 2"/>
    <property type="match status" value="1"/>
</dbReference>
<keyword evidence="6 9" id="KW-0235">DNA replication</keyword>
<comment type="subunit">
    <text evidence="9">Forms a ring-shaped head-to-tail homodimer around DNA.</text>
</comment>
<evidence type="ECO:0000256" key="4">
    <source>
        <dbReference type="ARBA" id="ARBA00022679"/>
    </source>
</evidence>
<dbReference type="InterPro" id="IPR022637">
    <property type="entry name" value="DNA_polIII_beta_cen"/>
</dbReference>
<evidence type="ECO:0000259" key="12">
    <source>
        <dbReference type="Pfam" id="PF02768"/>
    </source>
</evidence>